<name>A0A6A3TK75_9STRA</name>
<organism evidence="2 3">
    <name type="scientific">Phytophthora fragariae</name>
    <dbReference type="NCBI Taxonomy" id="53985"/>
    <lineage>
        <taxon>Eukaryota</taxon>
        <taxon>Sar</taxon>
        <taxon>Stramenopiles</taxon>
        <taxon>Oomycota</taxon>
        <taxon>Peronosporomycetes</taxon>
        <taxon>Peronosporales</taxon>
        <taxon>Peronosporaceae</taxon>
        <taxon>Phytophthora</taxon>
    </lineage>
</organism>
<protein>
    <submittedName>
        <fullName evidence="2">Uncharacterized protein</fullName>
    </submittedName>
</protein>
<accession>A0A6A3TK75</accession>
<feature type="region of interest" description="Disordered" evidence="1">
    <location>
        <begin position="88"/>
        <end position="136"/>
    </location>
</feature>
<dbReference type="Proteomes" id="UP000440732">
    <property type="component" value="Unassembled WGS sequence"/>
</dbReference>
<evidence type="ECO:0000313" key="2">
    <source>
        <dbReference type="EMBL" id="KAE9137265.1"/>
    </source>
</evidence>
<sequence>MTKAQHRNEKKKEERLLARDLAERYRTGKVTTPAKLEDVARLLDGPYSLFHAKPMAETLMLPFVNVQGKAQIQLFSVGQSIPPVKAIPQLEQGFYPGTSQEPQPGSSEPRSRSDPPSTRTHQNSNRGWTSRVDSPR</sequence>
<proteinExistence type="predicted"/>
<dbReference type="EMBL" id="QXGA01000882">
    <property type="protein sequence ID" value="KAE9137265.1"/>
    <property type="molecule type" value="Genomic_DNA"/>
</dbReference>
<comment type="caution">
    <text evidence="2">The sequence shown here is derived from an EMBL/GenBank/DDBJ whole genome shotgun (WGS) entry which is preliminary data.</text>
</comment>
<reference evidence="2 3" key="1">
    <citation type="submission" date="2018-08" db="EMBL/GenBank/DDBJ databases">
        <title>Genomic investigation of the strawberry pathogen Phytophthora fragariae indicates pathogenicity is determined by transcriptional variation in three key races.</title>
        <authorList>
            <person name="Adams T.M."/>
            <person name="Armitage A.D."/>
            <person name="Sobczyk M.K."/>
            <person name="Bates H.J."/>
            <person name="Dunwell J.M."/>
            <person name="Nellist C.F."/>
            <person name="Harrison R.J."/>
        </authorList>
    </citation>
    <scope>NUCLEOTIDE SEQUENCE [LARGE SCALE GENOMIC DNA]</scope>
    <source>
        <strain evidence="2 3">NOV-5</strain>
    </source>
</reference>
<evidence type="ECO:0000313" key="3">
    <source>
        <dbReference type="Proteomes" id="UP000440732"/>
    </source>
</evidence>
<evidence type="ECO:0000256" key="1">
    <source>
        <dbReference type="SAM" id="MobiDB-lite"/>
    </source>
</evidence>
<dbReference type="AlphaFoldDB" id="A0A6A3TK75"/>
<gene>
    <name evidence="2" type="ORF">PF006_g14212</name>
</gene>
<feature type="compositionally biased region" description="Polar residues" evidence="1">
    <location>
        <begin position="120"/>
        <end position="136"/>
    </location>
</feature>